<dbReference type="InterPro" id="IPR000159">
    <property type="entry name" value="RA_dom"/>
</dbReference>
<protein>
    <recommendedName>
        <fullName evidence="1">Ras-associating domain-containing protein</fullName>
    </recommendedName>
</protein>
<evidence type="ECO:0000313" key="3">
    <source>
        <dbReference type="Proteomes" id="UP001381693"/>
    </source>
</evidence>
<dbReference type="Proteomes" id="UP001381693">
    <property type="component" value="Unassembled WGS sequence"/>
</dbReference>
<sequence length="467" mass="51699">MITALNATVAAAVKNALREQALNPIGYLLTTIKIFAKCLRSDIEYKTVSVSSRASCKEVVSLLLSKYRMRHRDPNLFYLTMEVTVRRWSGMPVRSLLVLEDGARPAQLALCRPPGDSRFSLQMRRGGVIKVHDTVLMPGSQYKSLLVSERTLAEEVVQLLLNCYSRRENKYYYALHEVRKSPDYKDRILSPDEKPLEVKSKWPRDRQAEFVFVLRRNMSHALSLRRLSMRTGEVKRAPPAILENGKPLAMNDTMPVKGILKTSLAKSSAKDGTTSAAAEEAVIDCTGVTPKMTTINRKLKCPNKSDAQINSNSSSCSSGPTVTFCNTVSMNLCPYANGRSHSDGTLNVKAFQMGLANLDLKGSPTGSLCTVDSATNTEIKSWSNTSTQTIISSSLRKNLSEMQKDQQDTKGEVKPNHMLVPIADVSLGESQCSKSLSELPSSGHASEHIDSDVKHMCKRNCIHCFYI</sequence>
<dbReference type="Pfam" id="PF00788">
    <property type="entry name" value="RA"/>
    <property type="match status" value="2"/>
</dbReference>
<dbReference type="GO" id="GO:0007165">
    <property type="term" value="P:signal transduction"/>
    <property type="evidence" value="ECO:0007669"/>
    <property type="project" value="InterPro"/>
</dbReference>
<keyword evidence="3" id="KW-1185">Reference proteome</keyword>
<dbReference type="SUPFAM" id="SSF54236">
    <property type="entry name" value="Ubiquitin-like"/>
    <property type="match status" value="2"/>
</dbReference>
<dbReference type="EMBL" id="JAXCGZ010007696">
    <property type="protein sequence ID" value="KAK7078717.1"/>
    <property type="molecule type" value="Genomic_DNA"/>
</dbReference>
<dbReference type="PANTHER" id="PTHR21298:SF2">
    <property type="entry name" value="GH01721P"/>
    <property type="match status" value="1"/>
</dbReference>
<dbReference type="SMART" id="SM00314">
    <property type="entry name" value="RA"/>
    <property type="match status" value="2"/>
</dbReference>
<dbReference type="InterPro" id="IPR029071">
    <property type="entry name" value="Ubiquitin-like_domsf"/>
</dbReference>
<gene>
    <name evidence="2" type="ORF">SK128_017958</name>
</gene>
<organism evidence="2 3">
    <name type="scientific">Halocaridina rubra</name>
    <name type="common">Hawaiian red shrimp</name>
    <dbReference type="NCBI Taxonomy" id="373956"/>
    <lineage>
        <taxon>Eukaryota</taxon>
        <taxon>Metazoa</taxon>
        <taxon>Ecdysozoa</taxon>
        <taxon>Arthropoda</taxon>
        <taxon>Crustacea</taxon>
        <taxon>Multicrustacea</taxon>
        <taxon>Malacostraca</taxon>
        <taxon>Eumalacostraca</taxon>
        <taxon>Eucarida</taxon>
        <taxon>Decapoda</taxon>
        <taxon>Pleocyemata</taxon>
        <taxon>Caridea</taxon>
        <taxon>Atyoidea</taxon>
        <taxon>Atyidae</taxon>
        <taxon>Halocaridina</taxon>
    </lineage>
</organism>
<feature type="domain" description="Ras-associating" evidence="1">
    <location>
        <begin position="125"/>
        <end position="219"/>
    </location>
</feature>
<dbReference type="PANTHER" id="PTHR21298">
    <property type="entry name" value="GH01721P"/>
    <property type="match status" value="1"/>
</dbReference>
<feature type="domain" description="Ras-associating" evidence="1">
    <location>
        <begin position="31"/>
        <end position="119"/>
    </location>
</feature>
<accession>A0AAN8X6M8</accession>
<comment type="caution">
    <text evidence="2">The sequence shown here is derived from an EMBL/GenBank/DDBJ whole genome shotgun (WGS) entry which is preliminary data.</text>
</comment>
<reference evidence="2 3" key="1">
    <citation type="submission" date="2023-11" db="EMBL/GenBank/DDBJ databases">
        <title>Halocaridina rubra genome assembly.</title>
        <authorList>
            <person name="Smith C."/>
        </authorList>
    </citation>
    <scope>NUCLEOTIDE SEQUENCE [LARGE SCALE GENOMIC DNA]</scope>
    <source>
        <strain evidence="2">EP-1</strain>
        <tissue evidence="2">Whole</tissue>
    </source>
</reference>
<evidence type="ECO:0000259" key="1">
    <source>
        <dbReference type="PROSITE" id="PS50200"/>
    </source>
</evidence>
<dbReference type="Gene3D" id="3.10.20.90">
    <property type="entry name" value="Phosphatidylinositol 3-kinase Catalytic Subunit, Chain A, domain 1"/>
    <property type="match status" value="2"/>
</dbReference>
<dbReference type="AlphaFoldDB" id="A0AAN8X6M8"/>
<dbReference type="GO" id="GO:0045743">
    <property type="term" value="P:positive regulation of fibroblast growth factor receptor signaling pathway"/>
    <property type="evidence" value="ECO:0007669"/>
    <property type="project" value="TreeGrafter"/>
</dbReference>
<dbReference type="CDD" id="cd17043">
    <property type="entry name" value="RA"/>
    <property type="match status" value="2"/>
</dbReference>
<dbReference type="GO" id="GO:0045742">
    <property type="term" value="P:positive regulation of epidermal growth factor receptor signaling pathway"/>
    <property type="evidence" value="ECO:0007669"/>
    <property type="project" value="TreeGrafter"/>
</dbReference>
<dbReference type="PROSITE" id="PS50200">
    <property type="entry name" value="RA"/>
    <property type="match status" value="2"/>
</dbReference>
<evidence type="ECO:0000313" key="2">
    <source>
        <dbReference type="EMBL" id="KAK7078717.1"/>
    </source>
</evidence>
<name>A0AAN8X6M8_HALRR</name>
<proteinExistence type="predicted"/>